<accession>B7QGW9</accession>
<evidence type="ECO:0000313" key="1">
    <source>
        <dbReference type="EMBL" id="EEC18091.1"/>
    </source>
</evidence>
<dbReference type="InParanoid" id="B7QGW9"/>
<evidence type="ECO:0000313" key="3">
    <source>
        <dbReference type="Proteomes" id="UP000001555"/>
    </source>
</evidence>
<protein>
    <submittedName>
        <fullName evidence="1 2">Uncharacterized protein</fullName>
    </submittedName>
</protein>
<dbReference type="EMBL" id="DS935003">
    <property type="protein sequence ID" value="EEC18091.1"/>
    <property type="molecule type" value="Genomic_DNA"/>
</dbReference>
<name>B7QGW9_IXOSC</name>
<dbReference type="HOGENOM" id="CLU_1995138_0_0_1"/>
<dbReference type="EMBL" id="ABJB010973655">
    <property type="status" value="NOT_ANNOTATED_CDS"/>
    <property type="molecule type" value="Genomic_DNA"/>
</dbReference>
<dbReference type="PaxDb" id="6945-B7QGW9"/>
<proteinExistence type="predicted"/>
<sequence>MRPGRTQTPANWKNRRRPRSCHRLIALRTILHWRCTSTMAARLKSLLRCLMVGVTMNHQSSSKRMKSSSMTWFTPTLKAGASQTTHIMETARKVAAPKTARISSSPMLLLLPQAPSLKKHASRNL</sequence>
<keyword evidence="3" id="KW-1185">Reference proteome</keyword>
<dbReference type="Proteomes" id="UP000001555">
    <property type="component" value="Unassembled WGS sequence"/>
</dbReference>
<reference evidence="2" key="2">
    <citation type="submission" date="2020-05" db="UniProtKB">
        <authorList>
            <consortium name="EnsemblMetazoa"/>
        </authorList>
    </citation>
    <scope>IDENTIFICATION</scope>
    <source>
        <strain evidence="2">wikel</strain>
    </source>
</reference>
<organism>
    <name type="scientific">Ixodes scapularis</name>
    <name type="common">Black-legged tick</name>
    <name type="synonym">Deer tick</name>
    <dbReference type="NCBI Taxonomy" id="6945"/>
    <lineage>
        <taxon>Eukaryota</taxon>
        <taxon>Metazoa</taxon>
        <taxon>Ecdysozoa</taxon>
        <taxon>Arthropoda</taxon>
        <taxon>Chelicerata</taxon>
        <taxon>Arachnida</taxon>
        <taxon>Acari</taxon>
        <taxon>Parasitiformes</taxon>
        <taxon>Ixodida</taxon>
        <taxon>Ixodoidea</taxon>
        <taxon>Ixodidae</taxon>
        <taxon>Ixodinae</taxon>
        <taxon>Ixodes</taxon>
    </lineage>
</organism>
<evidence type="ECO:0000313" key="2">
    <source>
        <dbReference type="EnsemblMetazoa" id="ISCW023690-PA"/>
    </source>
</evidence>
<dbReference type="EMBL" id="ABJB010547693">
    <property type="status" value="NOT_ANNOTATED_CDS"/>
    <property type="molecule type" value="Genomic_DNA"/>
</dbReference>
<gene>
    <name evidence="1" type="ORF">IscW_ISCW023690</name>
</gene>
<dbReference type="EnsemblMetazoa" id="ISCW023690-RA">
    <property type="protein sequence ID" value="ISCW023690-PA"/>
    <property type="gene ID" value="ISCW023690"/>
</dbReference>
<dbReference type="AlphaFoldDB" id="B7QGW9"/>
<dbReference type="VEuPathDB" id="VectorBase:ISCI023690"/>
<reference evidence="1 3" key="1">
    <citation type="submission" date="2008-03" db="EMBL/GenBank/DDBJ databases">
        <title>Annotation of Ixodes scapularis.</title>
        <authorList>
            <consortium name="Ixodes scapularis Genome Project Consortium"/>
            <person name="Caler E."/>
            <person name="Hannick L.I."/>
            <person name="Bidwell S."/>
            <person name="Joardar V."/>
            <person name="Thiagarajan M."/>
            <person name="Amedeo P."/>
            <person name="Galinsky K.J."/>
            <person name="Schobel S."/>
            <person name="Inman J."/>
            <person name="Hostetler J."/>
            <person name="Miller J."/>
            <person name="Hammond M."/>
            <person name="Megy K."/>
            <person name="Lawson D."/>
            <person name="Kodira C."/>
            <person name="Sutton G."/>
            <person name="Meyer J."/>
            <person name="Hill C.A."/>
            <person name="Birren B."/>
            <person name="Nene V."/>
            <person name="Collins F."/>
            <person name="Alarcon-Chaidez F."/>
            <person name="Wikel S."/>
            <person name="Strausberg R."/>
        </authorList>
    </citation>
    <scope>NUCLEOTIDE SEQUENCE [LARGE SCALE GENOMIC DNA]</scope>
    <source>
        <strain evidence="3">Wikel</strain>
        <strain evidence="1">Wikel colony</strain>
    </source>
</reference>
<dbReference type="VEuPathDB" id="VectorBase:ISCW023690"/>